<accession>A0A839EWB7</accession>
<dbReference type="AlphaFoldDB" id="A0A839EWB7"/>
<comment type="caution">
    <text evidence="2">The sequence shown here is derived from an EMBL/GenBank/DDBJ whole genome shotgun (WGS) entry which is preliminary data.</text>
</comment>
<keyword evidence="1" id="KW-1133">Transmembrane helix</keyword>
<dbReference type="RefSeq" id="WP_182551446.1">
    <property type="nucleotide sequence ID" value="NZ_JACGXN010000009.1"/>
</dbReference>
<dbReference type="Proteomes" id="UP000549052">
    <property type="component" value="Unassembled WGS sequence"/>
</dbReference>
<evidence type="ECO:0000313" key="3">
    <source>
        <dbReference type="Proteomes" id="UP000549052"/>
    </source>
</evidence>
<reference evidence="2 3" key="1">
    <citation type="submission" date="2020-07" db="EMBL/GenBank/DDBJ databases">
        <title>Genomic Encyclopedia of Type Strains, Phase IV (KMG-V): Genome sequencing to study the core and pangenomes of soil and plant-associated prokaryotes.</title>
        <authorList>
            <person name="Whitman W."/>
        </authorList>
    </citation>
    <scope>NUCLEOTIDE SEQUENCE [LARGE SCALE GENOMIC DNA]</scope>
    <source>
        <strain evidence="2 3">AN3</strain>
    </source>
</reference>
<keyword evidence="3" id="KW-1185">Reference proteome</keyword>
<proteinExistence type="predicted"/>
<evidence type="ECO:0000256" key="1">
    <source>
        <dbReference type="SAM" id="Phobius"/>
    </source>
</evidence>
<evidence type="ECO:0000313" key="2">
    <source>
        <dbReference type="EMBL" id="MBA8880820.1"/>
    </source>
</evidence>
<organism evidence="2 3">
    <name type="scientific">Phyllobacterium myrsinacearum</name>
    <dbReference type="NCBI Taxonomy" id="28101"/>
    <lineage>
        <taxon>Bacteria</taxon>
        <taxon>Pseudomonadati</taxon>
        <taxon>Pseudomonadota</taxon>
        <taxon>Alphaproteobacteria</taxon>
        <taxon>Hyphomicrobiales</taxon>
        <taxon>Phyllobacteriaceae</taxon>
        <taxon>Phyllobacterium</taxon>
    </lineage>
</organism>
<feature type="transmembrane region" description="Helical" evidence="1">
    <location>
        <begin position="43"/>
        <end position="60"/>
    </location>
</feature>
<dbReference type="EMBL" id="JACGXN010000009">
    <property type="protein sequence ID" value="MBA8880820.1"/>
    <property type="molecule type" value="Genomic_DNA"/>
</dbReference>
<keyword evidence="1" id="KW-0812">Transmembrane</keyword>
<gene>
    <name evidence="2" type="ORF">FHW16_004545</name>
</gene>
<sequence>MHDLTLLLAAIAVILLAFQAKPRRKPNITSNSRTRFSEADIAVFVFVFVLVVIIAMMVWAR</sequence>
<keyword evidence="1" id="KW-0472">Membrane</keyword>
<protein>
    <submittedName>
        <fullName evidence="2">Uncharacterized protein</fullName>
    </submittedName>
</protein>
<name>A0A839EWB7_9HYPH</name>